<dbReference type="Gene3D" id="3.90.70.130">
    <property type="match status" value="1"/>
</dbReference>
<reference evidence="5" key="1">
    <citation type="journal article" date="2017" name="Genome Biol.">
        <title>Comparative genomics reveals high biological diversity and specific adaptations in the industrially and medically important fungal genus Aspergillus.</title>
        <authorList>
            <person name="de Vries R.P."/>
            <person name="Riley R."/>
            <person name="Wiebenga A."/>
            <person name="Aguilar-Osorio G."/>
            <person name="Amillis S."/>
            <person name="Uchima C.A."/>
            <person name="Anderluh G."/>
            <person name="Asadollahi M."/>
            <person name="Askin M."/>
            <person name="Barry K."/>
            <person name="Battaglia E."/>
            <person name="Bayram O."/>
            <person name="Benocci T."/>
            <person name="Braus-Stromeyer S.A."/>
            <person name="Caldana C."/>
            <person name="Canovas D."/>
            <person name="Cerqueira G.C."/>
            <person name="Chen F."/>
            <person name="Chen W."/>
            <person name="Choi C."/>
            <person name="Clum A."/>
            <person name="Dos Santos R.A."/>
            <person name="Damasio A.R."/>
            <person name="Diallinas G."/>
            <person name="Emri T."/>
            <person name="Fekete E."/>
            <person name="Flipphi M."/>
            <person name="Freyberg S."/>
            <person name="Gallo A."/>
            <person name="Gournas C."/>
            <person name="Habgood R."/>
            <person name="Hainaut M."/>
            <person name="Harispe M.L."/>
            <person name="Henrissat B."/>
            <person name="Hilden K.S."/>
            <person name="Hope R."/>
            <person name="Hossain A."/>
            <person name="Karabika E."/>
            <person name="Karaffa L."/>
            <person name="Karanyi Z."/>
            <person name="Krasevec N."/>
            <person name="Kuo A."/>
            <person name="Kusch H."/>
            <person name="LaButti K."/>
            <person name="Lagendijk E.L."/>
            <person name="Lapidus A."/>
            <person name="Levasseur A."/>
            <person name="Lindquist E."/>
            <person name="Lipzen A."/>
            <person name="Logrieco A.F."/>
            <person name="MacCabe A."/>
            <person name="Maekelae M.R."/>
            <person name="Malavazi I."/>
            <person name="Melin P."/>
            <person name="Meyer V."/>
            <person name="Mielnichuk N."/>
            <person name="Miskei M."/>
            <person name="Molnar A.P."/>
            <person name="Mule G."/>
            <person name="Ngan C.Y."/>
            <person name="Orejas M."/>
            <person name="Orosz E."/>
            <person name="Ouedraogo J.P."/>
            <person name="Overkamp K.M."/>
            <person name="Park H.-S."/>
            <person name="Perrone G."/>
            <person name="Piumi F."/>
            <person name="Punt P.J."/>
            <person name="Ram A.F."/>
            <person name="Ramon A."/>
            <person name="Rauscher S."/>
            <person name="Record E."/>
            <person name="Riano-Pachon D.M."/>
            <person name="Robert V."/>
            <person name="Roehrig J."/>
            <person name="Ruller R."/>
            <person name="Salamov A."/>
            <person name="Salih N.S."/>
            <person name="Samson R.A."/>
            <person name="Sandor E."/>
            <person name="Sanguinetti M."/>
            <person name="Schuetze T."/>
            <person name="Sepcic K."/>
            <person name="Shelest E."/>
            <person name="Sherlock G."/>
            <person name="Sophianopoulou V."/>
            <person name="Squina F.M."/>
            <person name="Sun H."/>
            <person name="Susca A."/>
            <person name="Todd R.B."/>
            <person name="Tsang A."/>
            <person name="Unkles S.E."/>
            <person name="van de Wiele N."/>
            <person name="van Rossen-Uffink D."/>
            <person name="Oliveira J.V."/>
            <person name="Vesth T.C."/>
            <person name="Visser J."/>
            <person name="Yu J.-H."/>
            <person name="Zhou M."/>
            <person name="Andersen M.R."/>
            <person name="Archer D.B."/>
            <person name="Baker S.E."/>
            <person name="Benoit I."/>
            <person name="Brakhage A.A."/>
            <person name="Braus G.H."/>
            <person name="Fischer R."/>
            <person name="Frisvad J.C."/>
            <person name="Goldman G.H."/>
            <person name="Houbraken J."/>
            <person name="Oakley B."/>
            <person name="Pocsi I."/>
            <person name="Scazzocchio C."/>
            <person name="Seiboth B."/>
            <person name="vanKuyk P.A."/>
            <person name="Wortman J."/>
            <person name="Dyer P.S."/>
            <person name="Grigoriev I.V."/>
        </authorList>
    </citation>
    <scope>NUCLEOTIDE SEQUENCE [LARGE SCALE GENOMIC DNA]</scope>
    <source>
        <strain evidence="5">CBS 593.65</strain>
    </source>
</reference>
<feature type="region of interest" description="Disordered" evidence="2">
    <location>
        <begin position="114"/>
        <end position="163"/>
    </location>
</feature>
<evidence type="ECO:0000256" key="2">
    <source>
        <dbReference type="SAM" id="MobiDB-lite"/>
    </source>
</evidence>
<proteinExistence type="predicted"/>
<feature type="domain" description="UFSP1/2/DUB catalytic" evidence="3">
    <location>
        <begin position="225"/>
        <end position="445"/>
    </location>
</feature>
<sequence length="456" mass="50624">MSAPILPAATGAMDAQSIGCSTCPFCPFFDPNGDFVLQHVQYCHPEIEPKSENEPKLEPTKPSPQVIFRTGLESEPIRFSGYADGSNGELSGSLYHADNMTNLEESPIAQYTHSRQPHVNSGDFRNRSTSPHTSRNDQIEPPSQITPKNMLNRSTKRLGRSELGPYAHEKKMPSWLLRMLNKGNPASQVNRISPDGKLSRHSIIENETPNVVPVLAQLCKQDKSVQRAFLCSAHVHHISKMPREGSFCGYRNIQMLVSYMQETRDRGNDYFPGALPTILQLQDMIERAWDMGYNCVGRAETGGIKGTRKYIGTSEAQALFLSLGIQCEASSIGKTEEMPAHTALLSNIAAYFKSACPLDEVGNVVLTDLPPIYFQHHGHSMTVVGFEVRDQGNADILVFDPNIQTPSVIKHATAAKIKKPDPTCILKGYRKGINYLRKYQDFELLKLFPPGIPPES</sequence>
<protein>
    <recommendedName>
        <fullName evidence="3">UFSP1/2/DUB catalytic domain-containing protein</fullName>
    </recommendedName>
</protein>
<dbReference type="Proteomes" id="UP000184356">
    <property type="component" value="Unassembled WGS sequence"/>
</dbReference>
<evidence type="ECO:0000313" key="5">
    <source>
        <dbReference type="Proteomes" id="UP000184356"/>
    </source>
</evidence>
<name>A0A1L9T7A4_9EURO</name>
<keyword evidence="5" id="KW-1185">Reference proteome</keyword>
<organism evidence="4 5">
    <name type="scientific">Aspergillus sydowii CBS 593.65</name>
    <dbReference type="NCBI Taxonomy" id="1036612"/>
    <lineage>
        <taxon>Eukaryota</taxon>
        <taxon>Fungi</taxon>
        <taxon>Dikarya</taxon>
        <taxon>Ascomycota</taxon>
        <taxon>Pezizomycotina</taxon>
        <taxon>Eurotiomycetes</taxon>
        <taxon>Eurotiomycetidae</taxon>
        <taxon>Eurotiales</taxon>
        <taxon>Aspergillaceae</taxon>
        <taxon>Aspergillus</taxon>
        <taxon>Aspergillus subgen. Nidulantes</taxon>
    </lineage>
</organism>
<dbReference type="GO" id="GO:0016787">
    <property type="term" value="F:hydrolase activity"/>
    <property type="evidence" value="ECO:0007669"/>
    <property type="project" value="UniProtKB-KW"/>
</dbReference>
<dbReference type="InterPro" id="IPR012462">
    <property type="entry name" value="UFSP1/2_DUB_cat"/>
</dbReference>
<keyword evidence="1" id="KW-0378">Hydrolase</keyword>
<dbReference type="GeneID" id="63763923"/>
<evidence type="ECO:0000259" key="3">
    <source>
        <dbReference type="Pfam" id="PF07910"/>
    </source>
</evidence>
<accession>A0A1L9T7A4</accession>
<gene>
    <name evidence="4" type="ORF">ASPSYDRAFT_49524</name>
</gene>
<feature type="compositionally biased region" description="Polar residues" evidence="2">
    <location>
        <begin position="141"/>
        <end position="153"/>
    </location>
</feature>
<dbReference type="Pfam" id="PF07910">
    <property type="entry name" value="Peptidase_C78"/>
    <property type="match status" value="1"/>
</dbReference>
<dbReference type="RefSeq" id="XP_040699130.1">
    <property type="nucleotide sequence ID" value="XM_040847850.1"/>
</dbReference>
<evidence type="ECO:0000313" key="4">
    <source>
        <dbReference type="EMBL" id="OJJ55324.1"/>
    </source>
</evidence>
<dbReference type="EMBL" id="KV878593">
    <property type="protein sequence ID" value="OJJ55324.1"/>
    <property type="molecule type" value="Genomic_DNA"/>
</dbReference>
<dbReference type="AlphaFoldDB" id="A0A1L9T7A4"/>
<dbReference type="OrthoDB" id="288987at2759"/>
<dbReference type="VEuPathDB" id="FungiDB:ASPSYDRAFT_49524"/>
<evidence type="ECO:0000256" key="1">
    <source>
        <dbReference type="ARBA" id="ARBA00022801"/>
    </source>
</evidence>
<dbReference type="STRING" id="1036612.A0A1L9T7A4"/>